<organism evidence="2 3">
    <name type="scientific">Agrocybe chaxingu</name>
    <dbReference type="NCBI Taxonomy" id="84603"/>
    <lineage>
        <taxon>Eukaryota</taxon>
        <taxon>Fungi</taxon>
        <taxon>Dikarya</taxon>
        <taxon>Basidiomycota</taxon>
        <taxon>Agaricomycotina</taxon>
        <taxon>Agaricomycetes</taxon>
        <taxon>Agaricomycetidae</taxon>
        <taxon>Agaricales</taxon>
        <taxon>Agaricineae</taxon>
        <taxon>Strophariaceae</taxon>
        <taxon>Agrocybe</taxon>
    </lineage>
</organism>
<dbReference type="Proteomes" id="UP001148786">
    <property type="component" value="Unassembled WGS sequence"/>
</dbReference>
<dbReference type="OrthoDB" id="2140105at2759"/>
<keyword evidence="1" id="KW-1133">Transmembrane helix</keyword>
<comment type="caution">
    <text evidence="2">The sequence shown here is derived from an EMBL/GenBank/DDBJ whole genome shotgun (WGS) entry which is preliminary data.</text>
</comment>
<dbReference type="EMBL" id="JANKHO010000146">
    <property type="protein sequence ID" value="KAJ3514421.1"/>
    <property type="molecule type" value="Genomic_DNA"/>
</dbReference>
<gene>
    <name evidence="2" type="ORF">NLJ89_g2396</name>
</gene>
<reference evidence="2" key="1">
    <citation type="submission" date="2022-07" db="EMBL/GenBank/DDBJ databases">
        <title>Genome Sequence of Agrocybe chaxingu.</title>
        <authorList>
            <person name="Buettner E."/>
        </authorList>
    </citation>
    <scope>NUCLEOTIDE SEQUENCE</scope>
    <source>
        <strain evidence="2">MP-N11</strain>
    </source>
</reference>
<keyword evidence="3" id="KW-1185">Reference proteome</keyword>
<proteinExistence type="predicted"/>
<sequence>MTDTLRTIDLKKLGTTTTLVGSASSQYSNDAEDVPPPPPPKWFMKNFLAKGDPEVARARKIYLKVYLSGLGMVIITIFCVFSIYWGSLWKVPEHSLRGIVVVCFPASLNPGG</sequence>
<keyword evidence="1" id="KW-0812">Transmembrane</keyword>
<evidence type="ECO:0000313" key="2">
    <source>
        <dbReference type="EMBL" id="KAJ3514421.1"/>
    </source>
</evidence>
<keyword evidence="1" id="KW-0472">Membrane</keyword>
<evidence type="ECO:0000313" key="3">
    <source>
        <dbReference type="Proteomes" id="UP001148786"/>
    </source>
</evidence>
<feature type="transmembrane region" description="Helical" evidence="1">
    <location>
        <begin position="65"/>
        <end position="85"/>
    </location>
</feature>
<evidence type="ECO:0000256" key="1">
    <source>
        <dbReference type="SAM" id="Phobius"/>
    </source>
</evidence>
<dbReference type="AlphaFoldDB" id="A0A9W8MYQ9"/>
<accession>A0A9W8MYQ9</accession>
<name>A0A9W8MYQ9_9AGAR</name>
<protein>
    <submittedName>
        <fullName evidence="2">Uncharacterized protein</fullName>
    </submittedName>
</protein>